<dbReference type="AlphaFoldDB" id="A0A6A6Z2D7"/>
<protein>
    <recommendedName>
        <fullName evidence="8">NACHT domain-containing protein</fullName>
    </recommendedName>
</protein>
<evidence type="ECO:0000313" key="5">
    <source>
        <dbReference type="EMBL" id="KAF2815322.1"/>
    </source>
</evidence>
<dbReference type="InterPro" id="IPR056884">
    <property type="entry name" value="NPHP3-like_N"/>
</dbReference>
<reference evidence="7" key="2">
    <citation type="submission" date="2020-04" db="EMBL/GenBank/DDBJ databases">
        <authorList>
            <consortium name="NCBI Genome Project"/>
        </authorList>
    </citation>
    <scope>NUCLEOTIDE SEQUENCE</scope>
    <source>
        <strain evidence="7">CBS 304.34</strain>
    </source>
</reference>
<dbReference type="SUPFAM" id="SSF52540">
    <property type="entry name" value="P-loop containing nucleoside triphosphate hydrolases"/>
    <property type="match status" value="1"/>
</dbReference>
<name>A0A6A6Z2D7_9PEZI</name>
<dbReference type="GeneID" id="54465923"/>
<organism evidence="5">
    <name type="scientific">Mytilinidion resinicola</name>
    <dbReference type="NCBI Taxonomy" id="574789"/>
    <lineage>
        <taxon>Eukaryota</taxon>
        <taxon>Fungi</taxon>
        <taxon>Dikarya</taxon>
        <taxon>Ascomycota</taxon>
        <taxon>Pezizomycotina</taxon>
        <taxon>Dothideomycetes</taxon>
        <taxon>Pleosporomycetidae</taxon>
        <taxon>Mytilinidiales</taxon>
        <taxon>Mytilinidiaceae</taxon>
        <taxon>Mytilinidion</taxon>
    </lineage>
</organism>
<reference evidence="7" key="3">
    <citation type="submission" date="2025-04" db="UniProtKB">
        <authorList>
            <consortium name="RefSeq"/>
        </authorList>
    </citation>
    <scope>IDENTIFICATION</scope>
    <source>
        <strain evidence="7">CBS 304.34</strain>
    </source>
</reference>
<sequence>MATTVPPTVGTAQFNRVLSDFKHELSQDEVDDFNFTNAEDLKKAVHRLQEQQKSEKRMQNLRRLSSSLEAMDQFDKVVSVFLNATDYLGFIWGPAKFMLLIAGSYSEALNTLLDAYQEIGDHVPLLEQYESLIRNSPYLQDIVGLIYKDILNFHRKAMKHFRQRAWKKLFHATWRTFRTDFGAIISNLQSHRRLLDSQAIFLGVQETIKAMEELHETRRVLDDECKRRQDEDGKHRQLAVVSWLSAADSASDHEDAFAVHEDEPDSGSWLFQHDSTKDWIDPYSSSEPLLWINGKPGAGKTILASALIEECRRQPHSAVAFFYCKHGDPARDNFIGFARSIIFQFTKLNSSLLPFVLEKESSSGTDSLRSSKIAKEILAAAVESFGDLILVIDGLDECIKSQKNEIVSWALSVIASAETDDSRNLRCCFLSQDDNDTGRLLKALPTFKITDKHNSQDISHFCRRRANEIGQNFGLLPQDVQSLAECVAGKADGMFLYAKLVMDNLDSQVSKAALKQEMKRIPPTLNQVYRRIRHRILDESSPPEQQVAKTLLSWLLCAKRPLKWHEIQGAMSLDLDDNSFDCERRLVRDIKHFCGSLVEVRRGGAICFVHLTAKYFLQDEPALPKQLEKLNLTRLCFSHLSLDSHASDITQDSIRAYVVRGEYAFTEYAVVHAFDHLLDVLSERDDIFTLSYGALGMSLRKFVEKRVSAPRKRASVAKTIDNKLQVLKNEDFFDSLKHAIVYQKESEDKSRKKVDEEPVLTLLPQLARVRYVLEKMIISDFTSKLDSLYGQNLFKCSEPRCESFHDGFPTQQIRDKHRDQHERIYLCSFLGCTSSMIGFNTALSLKQHEQEYHQGVRNGNSFPWHGTLEKLDIAAEIKNGNYAAFELWLSRWKDMIPNDQIEMDGWKYSLLRLVFSYRQNRMLKELLGKLPPTLDSRQTTHALIAAINSGNEEGVRIFLRHNTTLEDSTIYRLLTSSLLRGEDNIARELLIYPSSPFLRPDGMARKASYLNLTIRHGRYGVFQYILENYQVDPD</sequence>
<gene>
    <name evidence="5 7" type="ORF">BDZ99DRAFT_516056</name>
</gene>
<evidence type="ECO:0000313" key="6">
    <source>
        <dbReference type="Proteomes" id="UP000504636"/>
    </source>
</evidence>
<dbReference type="RefSeq" id="XP_033582286.1">
    <property type="nucleotide sequence ID" value="XM_033725030.1"/>
</dbReference>
<dbReference type="Gene3D" id="3.40.50.300">
    <property type="entry name" value="P-loop containing nucleotide triphosphate hydrolases"/>
    <property type="match status" value="1"/>
</dbReference>
<evidence type="ECO:0000259" key="4">
    <source>
        <dbReference type="Pfam" id="PF24883"/>
    </source>
</evidence>
<reference evidence="5 7" key="1">
    <citation type="journal article" date="2020" name="Stud. Mycol.">
        <title>101 Dothideomycetes genomes: a test case for predicting lifestyles and emergence of pathogens.</title>
        <authorList>
            <person name="Haridas S."/>
            <person name="Albert R."/>
            <person name="Binder M."/>
            <person name="Bloem J."/>
            <person name="Labutti K."/>
            <person name="Salamov A."/>
            <person name="Andreopoulos B."/>
            <person name="Baker S."/>
            <person name="Barry K."/>
            <person name="Bills G."/>
            <person name="Bluhm B."/>
            <person name="Cannon C."/>
            <person name="Castanera R."/>
            <person name="Culley D."/>
            <person name="Daum C."/>
            <person name="Ezra D."/>
            <person name="Gonzalez J."/>
            <person name="Henrissat B."/>
            <person name="Kuo A."/>
            <person name="Liang C."/>
            <person name="Lipzen A."/>
            <person name="Lutzoni F."/>
            <person name="Magnuson J."/>
            <person name="Mondo S."/>
            <person name="Nolan M."/>
            <person name="Ohm R."/>
            <person name="Pangilinan J."/>
            <person name="Park H.-J."/>
            <person name="Ramirez L."/>
            <person name="Alfaro M."/>
            <person name="Sun H."/>
            <person name="Tritt A."/>
            <person name="Yoshinaga Y."/>
            <person name="Zwiers L.-H."/>
            <person name="Turgeon B."/>
            <person name="Goodwin S."/>
            <person name="Spatafora J."/>
            <person name="Crous P."/>
            <person name="Grigoriev I."/>
        </authorList>
    </citation>
    <scope>NUCLEOTIDE SEQUENCE</scope>
    <source>
        <strain evidence="5 7">CBS 304.34</strain>
    </source>
</reference>
<proteinExistence type="predicted"/>
<feature type="domain" description="DUF7708" evidence="3">
    <location>
        <begin position="68"/>
        <end position="199"/>
    </location>
</feature>
<dbReference type="Pfam" id="PF24809">
    <property type="entry name" value="DUF7708"/>
    <property type="match status" value="1"/>
</dbReference>
<dbReference type="InterPro" id="IPR054471">
    <property type="entry name" value="GPIID_WHD"/>
</dbReference>
<evidence type="ECO:0000256" key="1">
    <source>
        <dbReference type="ARBA" id="ARBA00022737"/>
    </source>
</evidence>
<feature type="domain" description="GPI inositol-deacylase winged helix" evidence="2">
    <location>
        <begin position="545"/>
        <end position="620"/>
    </location>
</feature>
<evidence type="ECO:0000313" key="7">
    <source>
        <dbReference type="RefSeq" id="XP_033582286.1"/>
    </source>
</evidence>
<evidence type="ECO:0000259" key="3">
    <source>
        <dbReference type="Pfam" id="PF24809"/>
    </source>
</evidence>
<keyword evidence="1" id="KW-0677">Repeat</keyword>
<keyword evidence="6" id="KW-1185">Reference proteome</keyword>
<dbReference type="Pfam" id="PF24883">
    <property type="entry name" value="NPHP3_N"/>
    <property type="match status" value="1"/>
</dbReference>
<dbReference type="InterPro" id="IPR027417">
    <property type="entry name" value="P-loop_NTPase"/>
</dbReference>
<dbReference type="Proteomes" id="UP000504636">
    <property type="component" value="Unplaced"/>
</dbReference>
<dbReference type="Pfam" id="PF22939">
    <property type="entry name" value="WHD_GPIID"/>
    <property type="match status" value="1"/>
</dbReference>
<dbReference type="OrthoDB" id="21416at2759"/>
<feature type="domain" description="Nephrocystin 3-like N-terminal" evidence="4">
    <location>
        <begin position="266"/>
        <end position="431"/>
    </location>
</feature>
<evidence type="ECO:0000259" key="2">
    <source>
        <dbReference type="Pfam" id="PF22939"/>
    </source>
</evidence>
<dbReference type="PANTHER" id="PTHR10039">
    <property type="entry name" value="AMELOGENIN"/>
    <property type="match status" value="1"/>
</dbReference>
<dbReference type="PANTHER" id="PTHR10039:SF14">
    <property type="entry name" value="NACHT DOMAIN-CONTAINING PROTEIN"/>
    <property type="match status" value="1"/>
</dbReference>
<dbReference type="EMBL" id="MU003694">
    <property type="protein sequence ID" value="KAF2815322.1"/>
    <property type="molecule type" value="Genomic_DNA"/>
</dbReference>
<accession>A0A6A6Z2D7</accession>
<dbReference type="InterPro" id="IPR056125">
    <property type="entry name" value="DUF7708"/>
</dbReference>
<evidence type="ECO:0008006" key="8">
    <source>
        <dbReference type="Google" id="ProtNLM"/>
    </source>
</evidence>